<reference evidence="4" key="2">
    <citation type="submission" date="2020-12" db="EMBL/GenBank/DDBJ databases">
        <authorList>
            <person name="Kanost M."/>
        </authorList>
    </citation>
    <scope>NUCLEOTIDE SEQUENCE</scope>
</reference>
<dbReference type="Pfam" id="PF12125">
    <property type="entry name" value="Beta-TrCP_D"/>
    <property type="match status" value="1"/>
</dbReference>
<proteinExistence type="predicted"/>
<evidence type="ECO:0000256" key="2">
    <source>
        <dbReference type="SAM" id="MobiDB-lite"/>
    </source>
</evidence>
<evidence type="ECO:0000313" key="5">
    <source>
        <dbReference type="Proteomes" id="UP000791440"/>
    </source>
</evidence>
<dbReference type="InterPro" id="IPR021977">
    <property type="entry name" value="Beta-TrCP_D"/>
</dbReference>
<reference evidence="4" key="1">
    <citation type="journal article" date="2016" name="Insect Biochem. Mol. Biol.">
        <title>Multifaceted biological insights from a draft genome sequence of the tobacco hornworm moth, Manduca sexta.</title>
        <authorList>
            <person name="Kanost M.R."/>
            <person name="Arrese E.L."/>
            <person name="Cao X."/>
            <person name="Chen Y.R."/>
            <person name="Chellapilla S."/>
            <person name="Goldsmith M.R."/>
            <person name="Grosse-Wilde E."/>
            <person name="Heckel D.G."/>
            <person name="Herndon N."/>
            <person name="Jiang H."/>
            <person name="Papanicolaou A."/>
            <person name="Qu J."/>
            <person name="Soulages J.L."/>
            <person name="Vogel H."/>
            <person name="Walters J."/>
            <person name="Waterhouse R.M."/>
            <person name="Ahn S.J."/>
            <person name="Almeida F.C."/>
            <person name="An C."/>
            <person name="Aqrawi P."/>
            <person name="Bretschneider A."/>
            <person name="Bryant W.B."/>
            <person name="Bucks S."/>
            <person name="Chao H."/>
            <person name="Chevignon G."/>
            <person name="Christen J.M."/>
            <person name="Clarke D.F."/>
            <person name="Dittmer N.T."/>
            <person name="Ferguson L.C.F."/>
            <person name="Garavelou S."/>
            <person name="Gordon K.H.J."/>
            <person name="Gunaratna R.T."/>
            <person name="Han Y."/>
            <person name="Hauser F."/>
            <person name="He Y."/>
            <person name="Heidel-Fischer H."/>
            <person name="Hirsh A."/>
            <person name="Hu Y."/>
            <person name="Jiang H."/>
            <person name="Kalra D."/>
            <person name="Klinner C."/>
            <person name="Konig C."/>
            <person name="Kovar C."/>
            <person name="Kroll A.R."/>
            <person name="Kuwar S.S."/>
            <person name="Lee S.L."/>
            <person name="Lehman R."/>
            <person name="Li K."/>
            <person name="Li Z."/>
            <person name="Liang H."/>
            <person name="Lovelace S."/>
            <person name="Lu Z."/>
            <person name="Mansfield J.H."/>
            <person name="McCulloch K.J."/>
            <person name="Mathew T."/>
            <person name="Morton B."/>
            <person name="Muzny D.M."/>
            <person name="Neunemann D."/>
            <person name="Ongeri F."/>
            <person name="Pauchet Y."/>
            <person name="Pu L.L."/>
            <person name="Pyrousis I."/>
            <person name="Rao X.J."/>
            <person name="Redding A."/>
            <person name="Roesel C."/>
            <person name="Sanchez-Gracia A."/>
            <person name="Schaack S."/>
            <person name="Shukla A."/>
            <person name="Tetreau G."/>
            <person name="Wang Y."/>
            <person name="Xiong G.H."/>
            <person name="Traut W."/>
            <person name="Walsh T.K."/>
            <person name="Worley K.C."/>
            <person name="Wu D."/>
            <person name="Wu W."/>
            <person name="Wu Y.Q."/>
            <person name="Zhang X."/>
            <person name="Zou Z."/>
            <person name="Zucker H."/>
            <person name="Briscoe A.D."/>
            <person name="Burmester T."/>
            <person name="Clem R.J."/>
            <person name="Feyereisen R."/>
            <person name="Grimmelikhuijzen C.J.P."/>
            <person name="Hamodrakas S.J."/>
            <person name="Hansson B.S."/>
            <person name="Huguet E."/>
            <person name="Jermiin L.S."/>
            <person name="Lan Q."/>
            <person name="Lehman H.K."/>
            <person name="Lorenzen M."/>
            <person name="Merzendorfer H."/>
            <person name="Michalopoulos I."/>
            <person name="Morton D.B."/>
            <person name="Muthukrishnan S."/>
            <person name="Oakeshott J.G."/>
            <person name="Palmer W."/>
            <person name="Park Y."/>
            <person name="Passarelli A.L."/>
            <person name="Rozas J."/>
            <person name="Schwartz L.M."/>
            <person name="Smith W."/>
            <person name="Southgate A."/>
            <person name="Vilcinskas A."/>
            <person name="Vogt R."/>
            <person name="Wang P."/>
            <person name="Werren J."/>
            <person name="Yu X.Q."/>
            <person name="Zhou J.J."/>
            <person name="Brown S.J."/>
            <person name="Scherer S.E."/>
            <person name="Richards S."/>
            <person name="Blissard G.W."/>
        </authorList>
    </citation>
    <scope>NUCLEOTIDE SEQUENCE</scope>
</reference>
<dbReference type="SMART" id="SM01028">
    <property type="entry name" value="Beta-TrCP_D"/>
    <property type="match status" value="1"/>
</dbReference>
<keyword evidence="5" id="KW-1185">Reference proteome</keyword>
<gene>
    <name evidence="4" type="ORF">O3G_MSEX015131</name>
</gene>
<dbReference type="PANTHER" id="PTHR14604">
    <property type="entry name" value="WD40 REPEAT PF20"/>
    <property type="match status" value="1"/>
</dbReference>
<organism evidence="4 5">
    <name type="scientific">Manduca sexta</name>
    <name type="common">Tobacco hawkmoth</name>
    <name type="synonym">Tobacco hornworm</name>
    <dbReference type="NCBI Taxonomy" id="7130"/>
    <lineage>
        <taxon>Eukaryota</taxon>
        <taxon>Metazoa</taxon>
        <taxon>Ecdysozoa</taxon>
        <taxon>Arthropoda</taxon>
        <taxon>Hexapoda</taxon>
        <taxon>Insecta</taxon>
        <taxon>Pterygota</taxon>
        <taxon>Neoptera</taxon>
        <taxon>Endopterygota</taxon>
        <taxon>Lepidoptera</taxon>
        <taxon>Glossata</taxon>
        <taxon>Ditrysia</taxon>
        <taxon>Bombycoidea</taxon>
        <taxon>Sphingidae</taxon>
        <taxon>Sphinginae</taxon>
        <taxon>Sphingini</taxon>
        <taxon>Manduca</taxon>
    </lineage>
</organism>
<dbReference type="GO" id="GO:0046983">
    <property type="term" value="F:protein dimerization activity"/>
    <property type="evidence" value="ECO:0007669"/>
    <property type="project" value="InterPro"/>
</dbReference>
<dbReference type="Proteomes" id="UP000791440">
    <property type="component" value="Unassembled WGS sequence"/>
</dbReference>
<dbReference type="AlphaFoldDB" id="A0A922A0M3"/>
<feature type="domain" description="D" evidence="3">
    <location>
        <begin position="43"/>
        <end position="82"/>
    </location>
</feature>
<feature type="compositionally biased region" description="Polar residues" evidence="2">
    <location>
        <begin position="12"/>
        <end position="31"/>
    </location>
</feature>
<dbReference type="PANTHER" id="PTHR14604:SF4">
    <property type="entry name" value="F-BOX DOMAIN-CONTAINING PROTEIN"/>
    <property type="match status" value="1"/>
</dbReference>
<evidence type="ECO:0000256" key="1">
    <source>
        <dbReference type="ARBA" id="ARBA00022786"/>
    </source>
</evidence>
<protein>
    <recommendedName>
        <fullName evidence="3">D domain-containing protein</fullName>
    </recommendedName>
</protein>
<keyword evidence="1" id="KW-0833">Ubl conjugation pathway</keyword>
<evidence type="ECO:0000313" key="4">
    <source>
        <dbReference type="EMBL" id="KAG6465407.1"/>
    </source>
</evidence>
<dbReference type="InterPro" id="IPR050995">
    <property type="entry name" value="WD-F-box_domain-protein"/>
</dbReference>
<comment type="caution">
    <text evidence="4">The sequence shown here is derived from an EMBL/GenBank/DDBJ whole genome shotgun (WGS) entry which is preliminary data.</text>
</comment>
<dbReference type="EMBL" id="JH669507">
    <property type="protein sequence ID" value="KAG6465407.1"/>
    <property type="molecule type" value="Genomic_DNA"/>
</dbReference>
<feature type="region of interest" description="Disordered" evidence="2">
    <location>
        <begin position="1"/>
        <end position="31"/>
    </location>
</feature>
<evidence type="ECO:0000259" key="3">
    <source>
        <dbReference type="SMART" id="SM01028"/>
    </source>
</evidence>
<accession>A0A922A0M3</accession>
<name>A0A922A0M3_MANSE</name>
<feature type="non-terminal residue" evidence="4">
    <location>
        <position position="94"/>
    </location>
</feature>
<sequence>METERMIEDTMPPQQVTSLTSLDTGVRPTPSSAAYTAERDACLNYFSRWNETDQVEFVEQLLARMCHYQHGHINAYLKPMLQRDFISMLPSEYA</sequence>